<dbReference type="Proteomes" id="UP000040576">
    <property type="component" value="Unassembled WGS sequence"/>
</dbReference>
<organism evidence="2 3">
    <name type="scientific">Caldibacillus thermoamylovorans</name>
    <dbReference type="NCBI Taxonomy" id="35841"/>
    <lineage>
        <taxon>Bacteria</taxon>
        <taxon>Bacillati</taxon>
        <taxon>Bacillota</taxon>
        <taxon>Bacilli</taxon>
        <taxon>Bacillales</taxon>
        <taxon>Bacillaceae</taxon>
        <taxon>Caldibacillus</taxon>
    </lineage>
</organism>
<proteinExistence type="predicted"/>
<evidence type="ECO:0000313" key="3">
    <source>
        <dbReference type="Proteomes" id="UP000040576"/>
    </source>
</evidence>
<feature type="coiled-coil region" evidence="1">
    <location>
        <begin position="118"/>
        <end position="199"/>
    </location>
</feature>
<gene>
    <name evidence="2" type="ORF">BT1A1_2072</name>
</gene>
<evidence type="ECO:0000313" key="2">
    <source>
        <dbReference type="EMBL" id="CEE01894.1"/>
    </source>
</evidence>
<protein>
    <submittedName>
        <fullName evidence="2">Uncharacterized protein</fullName>
    </submittedName>
</protein>
<keyword evidence="1" id="KW-0175">Coiled coil</keyword>
<sequence>MFPFFNKDFWKSMMEGQKELEMKAPNGAIYRFTTNAMDDKTFNKYRMKLEEAVKNKDQTLFDQTWEELTTANQLKTDIENEFQKFSSEMQKFFAETSPLFNFSTPMLNDFNERSFLSEEQIDKQIAHYEDKIKQLQSMKNNMDNEKRKLELKRKIDENKRLLDEKLDEFSKNLDNEEMKKQLTDEMTQINQVIKQLESELQSLS</sequence>
<dbReference type="RefSeq" id="WP_034770686.1">
    <property type="nucleotide sequence ID" value="NZ_CCRF01000061.1"/>
</dbReference>
<dbReference type="EMBL" id="CCRF01000061">
    <property type="protein sequence ID" value="CEE01894.1"/>
    <property type="molecule type" value="Genomic_DNA"/>
</dbReference>
<reference evidence="2 3" key="1">
    <citation type="submission" date="2014-07" db="EMBL/GenBank/DDBJ databases">
        <authorList>
            <person name="Wibberg Daniel"/>
        </authorList>
    </citation>
    <scope>NUCLEOTIDE SEQUENCE [LARGE SCALE GENOMIC DNA]</scope>
</reference>
<dbReference type="AlphaFoldDB" id="A0A090KT81"/>
<keyword evidence="3" id="KW-1185">Reference proteome</keyword>
<evidence type="ECO:0000256" key="1">
    <source>
        <dbReference type="SAM" id="Coils"/>
    </source>
</evidence>
<accession>A0A090KT81</accession>
<name>A0A090KT81_9BACI</name>